<accession>A0AAW1SRL9</accession>
<dbReference type="EMBL" id="JALJOV010001214">
    <property type="protein sequence ID" value="KAK9851901.1"/>
    <property type="molecule type" value="Genomic_DNA"/>
</dbReference>
<proteinExistence type="predicted"/>
<feature type="region of interest" description="Disordered" evidence="1">
    <location>
        <begin position="1"/>
        <end position="93"/>
    </location>
</feature>
<reference evidence="2 3" key="1">
    <citation type="journal article" date="2024" name="Nat. Commun.">
        <title>Phylogenomics reveals the evolutionary origins of lichenization in chlorophyte algae.</title>
        <authorList>
            <person name="Puginier C."/>
            <person name="Libourel C."/>
            <person name="Otte J."/>
            <person name="Skaloud P."/>
            <person name="Haon M."/>
            <person name="Grisel S."/>
            <person name="Petersen M."/>
            <person name="Berrin J.G."/>
            <person name="Delaux P.M."/>
            <person name="Dal Grande F."/>
            <person name="Keller J."/>
        </authorList>
    </citation>
    <scope>NUCLEOTIDE SEQUENCE [LARGE SCALE GENOMIC DNA]</scope>
    <source>
        <strain evidence="2 3">SAG 2523</strain>
    </source>
</reference>
<protein>
    <submittedName>
        <fullName evidence="2">Uncharacterized protein</fullName>
    </submittedName>
</protein>
<comment type="caution">
    <text evidence="2">The sequence shown here is derived from an EMBL/GenBank/DDBJ whole genome shotgun (WGS) entry which is preliminary data.</text>
</comment>
<evidence type="ECO:0000313" key="3">
    <source>
        <dbReference type="Proteomes" id="UP001485043"/>
    </source>
</evidence>
<dbReference type="AlphaFoldDB" id="A0AAW1SRL9"/>
<evidence type="ECO:0000256" key="1">
    <source>
        <dbReference type="SAM" id="MobiDB-lite"/>
    </source>
</evidence>
<sequence>MADDSVIEFQDSSSENPFGEPELSRPSPKRTGWLSGVSDTLQRSFSGGSPKKKAPSKTESREDLISSSHRQALSAGNFKNAQRQPAITEERLE</sequence>
<keyword evidence="3" id="KW-1185">Reference proteome</keyword>
<gene>
    <name evidence="2" type="ORF">WJX84_002920</name>
</gene>
<organism evidence="2 3">
    <name type="scientific">Apatococcus fuscideae</name>
    <dbReference type="NCBI Taxonomy" id="2026836"/>
    <lineage>
        <taxon>Eukaryota</taxon>
        <taxon>Viridiplantae</taxon>
        <taxon>Chlorophyta</taxon>
        <taxon>core chlorophytes</taxon>
        <taxon>Trebouxiophyceae</taxon>
        <taxon>Chlorellales</taxon>
        <taxon>Chlorellaceae</taxon>
        <taxon>Apatococcus</taxon>
    </lineage>
</organism>
<dbReference type="Proteomes" id="UP001485043">
    <property type="component" value="Unassembled WGS sequence"/>
</dbReference>
<evidence type="ECO:0000313" key="2">
    <source>
        <dbReference type="EMBL" id="KAK9851901.1"/>
    </source>
</evidence>
<name>A0AAW1SRL9_9CHLO</name>